<sequence>MLQSHLNGKHDTTPDNSSINHASQPQAHLNHTNQRHHYEVLHPQGLLHQQAPRVLPDVHHHTVALGQGVLGAPSWPRPLPPPPCESTIGTDTTSTTDLDSSFSYTEESPSYVNSKTCTCQCLRQGLDQPPCYKCCEKSNGGRKLSFSGESLWNLPYTSPGESFWTLPYISPYTTCHTWKSSGNSTLDVRLPRNSSNVKSQSMQHKLKEKL</sequence>
<feature type="compositionally biased region" description="Polar residues" evidence="1">
    <location>
        <begin position="14"/>
        <end position="26"/>
    </location>
</feature>
<organism evidence="2 3">
    <name type="scientific">Meganyctiphanes norvegica</name>
    <name type="common">Northern krill</name>
    <name type="synonym">Thysanopoda norvegica</name>
    <dbReference type="NCBI Taxonomy" id="48144"/>
    <lineage>
        <taxon>Eukaryota</taxon>
        <taxon>Metazoa</taxon>
        <taxon>Ecdysozoa</taxon>
        <taxon>Arthropoda</taxon>
        <taxon>Crustacea</taxon>
        <taxon>Multicrustacea</taxon>
        <taxon>Malacostraca</taxon>
        <taxon>Eumalacostraca</taxon>
        <taxon>Eucarida</taxon>
        <taxon>Euphausiacea</taxon>
        <taxon>Euphausiidae</taxon>
        <taxon>Meganyctiphanes</taxon>
    </lineage>
</organism>
<comment type="caution">
    <text evidence="2">The sequence shown here is derived from an EMBL/GenBank/DDBJ whole genome shotgun (WGS) entry which is preliminary data.</text>
</comment>
<feature type="non-terminal residue" evidence="2">
    <location>
        <position position="210"/>
    </location>
</feature>
<proteinExistence type="predicted"/>
<dbReference type="Proteomes" id="UP001497623">
    <property type="component" value="Unassembled WGS sequence"/>
</dbReference>
<feature type="region of interest" description="Disordered" evidence="1">
    <location>
        <begin position="1"/>
        <end position="26"/>
    </location>
</feature>
<evidence type="ECO:0000313" key="2">
    <source>
        <dbReference type="EMBL" id="CAL4192654.1"/>
    </source>
</evidence>
<gene>
    <name evidence="2" type="ORF">MNOR_LOCUS36755</name>
</gene>
<keyword evidence="3" id="KW-1185">Reference proteome</keyword>
<reference evidence="2 3" key="1">
    <citation type="submission" date="2024-05" db="EMBL/GenBank/DDBJ databases">
        <authorList>
            <person name="Wallberg A."/>
        </authorList>
    </citation>
    <scope>NUCLEOTIDE SEQUENCE [LARGE SCALE GENOMIC DNA]</scope>
</reference>
<dbReference type="EMBL" id="CAXKWB010068992">
    <property type="protein sequence ID" value="CAL4192654.1"/>
    <property type="molecule type" value="Genomic_DNA"/>
</dbReference>
<feature type="region of interest" description="Disordered" evidence="1">
    <location>
        <begin position="189"/>
        <end position="210"/>
    </location>
</feature>
<name>A0AAV2SEX7_MEGNR</name>
<accession>A0AAV2SEX7</accession>
<evidence type="ECO:0000313" key="3">
    <source>
        <dbReference type="Proteomes" id="UP001497623"/>
    </source>
</evidence>
<protein>
    <submittedName>
        <fullName evidence="2">Uncharacterized protein</fullName>
    </submittedName>
</protein>
<evidence type="ECO:0000256" key="1">
    <source>
        <dbReference type="SAM" id="MobiDB-lite"/>
    </source>
</evidence>
<dbReference type="AlphaFoldDB" id="A0AAV2SEX7"/>
<feature type="compositionally biased region" description="Polar residues" evidence="1">
    <location>
        <begin position="189"/>
        <end position="203"/>
    </location>
</feature>